<dbReference type="GO" id="GO:0017004">
    <property type="term" value="P:cytochrome complex assembly"/>
    <property type="evidence" value="ECO:0007669"/>
    <property type="project" value="UniProtKB-KW"/>
</dbReference>
<keyword evidence="4 6" id="KW-1133">Transmembrane helix</keyword>
<feature type="transmembrane region" description="Helical" evidence="6">
    <location>
        <begin position="551"/>
        <end position="572"/>
    </location>
</feature>
<evidence type="ECO:0000259" key="8">
    <source>
        <dbReference type="Pfam" id="PF05140"/>
    </source>
</evidence>
<keyword evidence="2 6" id="KW-0812">Transmembrane</keyword>
<sequence>MVKKIIFTLYILVLISMAVASIVEKSQGTDYVHAHYYGAWWFILMWAVMAALGVFYIIKRKVKRASTLALHLSFVIILAGALLTHISAKRGMIHLRIGQPTDTYMAASDSQDGMGMQEEKLPFSLCLQNFETKMHDGTQAVADYSSKFTVTDGNDKSEGQVSMNNIYSHRSYRFYQSSYDEDGKGSVLAINADPYGIPVTYTGYAILFISLIWMLIDPKASYRKLLASQLLKKGALMIALFFGMGGMGFNHTSYNQMMAAGCGSSAMEEISEGSTLENLQSVVLPKATAEKFGELNILYNDRICPVQTYALDFCKKIYGARSYKGLTAEQVLTGWIFYGDEWASEPFIKVKSGELKTAMNLPDYCSINQFFNKEMGGYIIGQYVQEYYNGAQDKFHQQAADIDGKIQLIMDLRRGVSLKVLPYTFPKNVRATKENPFIKAGTTTWFSPSDRLPKAVEHQHALYITNVFSLLYGDVKAGNTERVNIFFDKMKKYQQVSGGNSIPSSVQYRAERILNGFPFATILFMVNLTLGFIALLYTIYRITRQRSLKAFDIALPALLGVSFLALTFGLALRWIVSGNVPMSNGYESMLTVAWFVMLISFVMQYRIRLVMVFGFLLSGFFLLVSHINQMDPAIGQMMPVLNSPLLSIHVSIIMMSYALLSLTFLCGVMGIFLRSHGEELQALSRVFLYPALATMGFGIFIGAIWANVSWGNYWSWDSKETWALITFMIYAVVAHTQSLPLFRKPLAYHVYMTLAFLSIVMTYFGVNYFLTGMHSYA</sequence>
<keyword evidence="10" id="KW-1185">Reference proteome</keyword>
<evidence type="ECO:0000313" key="9">
    <source>
        <dbReference type="EMBL" id="MQP10770.1"/>
    </source>
</evidence>
<dbReference type="InterPro" id="IPR007816">
    <property type="entry name" value="ResB-like_domain"/>
</dbReference>
<dbReference type="RefSeq" id="WP_158462636.1">
    <property type="nucleotide sequence ID" value="NZ_VZAD01000020.1"/>
</dbReference>
<proteinExistence type="predicted"/>
<keyword evidence="3" id="KW-0201">Cytochrome c-type biogenesis</keyword>
<dbReference type="InterPro" id="IPR045062">
    <property type="entry name" value="Cyt_c_biogenesis_CcsA/CcmC"/>
</dbReference>
<protein>
    <submittedName>
        <fullName evidence="9">Cytochrome C biogenesis protein</fullName>
    </submittedName>
</protein>
<evidence type="ECO:0000256" key="3">
    <source>
        <dbReference type="ARBA" id="ARBA00022748"/>
    </source>
</evidence>
<feature type="transmembrane region" description="Helical" evidence="6">
    <location>
        <begin position="584"/>
        <end position="602"/>
    </location>
</feature>
<feature type="transmembrane region" description="Helical" evidence="6">
    <location>
        <begin position="517"/>
        <end position="539"/>
    </location>
</feature>
<evidence type="ECO:0000256" key="2">
    <source>
        <dbReference type="ARBA" id="ARBA00022692"/>
    </source>
</evidence>
<feature type="transmembrane region" description="Helical" evidence="6">
    <location>
        <begin position="722"/>
        <end position="742"/>
    </location>
</feature>
<feature type="domain" description="ResB-like" evidence="8">
    <location>
        <begin position="61"/>
        <end position="189"/>
    </location>
</feature>
<evidence type="ECO:0000313" key="10">
    <source>
        <dbReference type="Proteomes" id="UP000384372"/>
    </source>
</evidence>
<dbReference type="OrthoDB" id="9814290at2"/>
<comment type="subcellular location">
    <subcellularLocation>
        <location evidence="1">Membrane</location>
        <topology evidence="1">Multi-pass membrane protein</topology>
    </subcellularLocation>
</comment>
<feature type="transmembrane region" description="Helical" evidence="6">
    <location>
        <begin position="609"/>
        <end position="628"/>
    </location>
</feature>
<dbReference type="PANTHER" id="PTHR30071">
    <property type="entry name" value="HEME EXPORTER PROTEIN C"/>
    <property type="match status" value="1"/>
</dbReference>
<feature type="transmembrane region" description="Helical" evidence="6">
    <location>
        <begin position="36"/>
        <end position="58"/>
    </location>
</feature>
<feature type="transmembrane region" description="Helical" evidence="6">
    <location>
        <begin position="648"/>
        <end position="674"/>
    </location>
</feature>
<keyword evidence="5 6" id="KW-0472">Membrane</keyword>
<feature type="transmembrane region" description="Helical" evidence="6">
    <location>
        <begin position="70"/>
        <end position="88"/>
    </location>
</feature>
<evidence type="ECO:0000256" key="4">
    <source>
        <dbReference type="ARBA" id="ARBA00022989"/>
    </source>
</evidence>
<reference evidence="9 10" key="1">
    <citation type="submission" date="2019-09" db="EMBL/GenBank/DDBJ databases">
        <title>Distinct polysaccharide growth profiles of human intestinal Prevotella copri isolates.</title>
        <authorList>
            <person name="Fehlner-Peach H."/>
            <person name="Magnabosco C."/>
            <person name="Raghavan V."/>
            <person name="Scher J.U."/>
            <person name="Tett A."/>
            <person name="Cox L.M."/>
            <person name="Gottsegen C."/>
            <person name="Watters A."/>
            <person name="Wiltshire- Gordon J.D."/>
            <person name="Segata N."/>
            <person name="Bonneau R."/>
            <person name="Littman D.R."/>
        </authorList>
    </citation>
    <scope>NUCLEOTIDE SEQUENCE [LARGE SCALE GENOMIC DNA]</scope>
    <source>
        <strain evidence="10">iAQ1173</strain>
    </source>
</reference>
<evidence type="ECO:0000256" key="5">
    <source>
        <dbReference type="ARBA" id="ARBA00023136"/>
    </source>
</evidence>
<dbReference type="Proteomes" id="UP000384372">
    <property type="component" value="Unassembled WGS sequence"/>
</dbReference>
<feature type="transmembrane region" description="Helical" evidence="6">
    <location>
        <begin position="236"/>
        <end position="254"/>
    </location>
</feature>
<dbReference type="AlphaFoldDB" id="A0A6A7W8H5"/>
<accession>A0A6A7W8H5</accession>
<feature type="transmembrane region" description="Helical" evidence="6">
    <location>
        <begin position="195"/>
        <end position="216"/>
    </location>
</feature>
<dbReference type="Pfam" id="PF01578">
    <property type="entry name" value="Cytochrom_C_asm"/>
    <property type="match status" value="1"/>
</dbReference>
<dbReference type="InterPro" id="IPR002541">
    <property type="entry name" value="Cyt_c_assembly"/>
</dbReference>
<dbReference type="GO" id="GO:0020037">
    <property type="term" value="F:heme binding"/>
    <property type="evidence" value="ECO:0007669"/>
    <property type="project" value="InterPro"/>
</dbReference>
<feature type="domain" description="Cytochrome c assembly protein" evidence="7">
    <location>
        <begin position="582"/>
        <end position="774"/>
    </location>
</feature>
<comment type="caution">
    <text evidence="9">The sequence shown here is derived from an EMBL/GenBank/DDBJ whole genome shotgun (WGS) entry which is preliminary data.</text>
</comment>
<evidence type="ECO:0000256" key="1">
    <source>
        <dbReference type="ARBA" id="ARBA00004141"/>
    </source>
</evidence>
<dbReference type="GO" id="GO:0005886">
    <property type="term" value="C:plasma membrane"/>
    <property type="evidence" value="ECO:0007669"/>
    <property type="project" value="TreeGrafter"/>
</dbReference>
<name>A0A6A7W8H5_9BACT</name>
<dbReference type="PANTHER" id="PTHR30071:SF1">
    <property type="entry name" value="CYTOCHROME B_B6 PROTEIN-RELATED"/>
    <property type="match status" value="1"/>
</dbReference>
<organism evidence="9 10">
    <name type="scientific">Segatella copri</name>
    <dbReference type="NCBI Taxonomy" id="165179"/>
    <lineage>
        <taxon>Bacteria</taxon>
        <taxon>Pseudomonadati</taxon>
        <taxon>Bacteroidota</taxon>
        <taxon>Bacteroidia</taxon>
        <taxon>Bacteroidales</taxon>
        <taxon>Prevotellaceae</taxon>
        <taxon>Segatella</taxon>
    </lineage>
</organism>
<dbReference type="Pfam" id="PF05140">
    <property type="entry name" value="ResB"/>
    <property type="match status" value="1"/>
</dbReference>
<gene>
    <name evidence="9" type="ORF">F7D20_02070</name>
</gene>
<feature type="transmembrane region" description="Helical" evidence="6">
    <location>
        <begin position="749"/>
        <end position="770"/>
    </location>
</feature>
<evidence type="ECO:0000259" key="7">
    <source>
        <dbReference type="Pfam" id="PF01578"/>
    </source>
</evidence>
<dbReference type="EMBL" id="VZAD01000020">
    <property type="protein sequence ID" value="MQP10770.1"/>
    <property type="molecule type" value="Genomic_DNA"/>
</dbReference>
<evidence type="ECO:0000256" key="6">
    <source>
        <dbReference type="SAM" id="Phobius"/>
    </source>
</evidence>
<feature type="transmembrane region" description="Helical" evidence="6">
    <location>
        <begin position="686"/>
        <end position="710"/>
    </location>
</feature>